<reference evidence="2 3" key="1">
    <citation type="submission" date="2023-10" db="EMBL/GenBank/DDBJ databases">
        <authorList>
            <person name="Botero Cardona J."/>
        </authorList>
    </citation>
    <scope>NUCLEOTIDE SEQUENCE [LARGE SCALE GENOMIC DNA]</scope>
    <source>
        <strain evidence="2 3">R-55214</strain>
    </source>
</reference>
<dbReference type="Gene3D" id="1.10.10.2910">
    <property type="match status" value="1"/>
</dbReference>
<proteinExistence type="predicted"/>
<dbReference type="Pfam" id="PF06114">
    <property type="entry name" value="Peptidase_M78"/>
    <property type="match status" value="1"/>
</dbReference>
<comment type="caution">
    <text evidence="2">The sequence shown here is derived from an EMBL/GenBank/DDBJ whole genome shotgun (WGS) entry which is preliminary data.</text>
</comment>
<evidence type="ECO:0000313" key="3">
    <source>
        <dbReference type="Proteomes" id="UP001314166"/>
    </source>
</evidence>
<dbReference type="RefSeq" id="WP_338344605.1">
    <property type="nucleotide sequence ID" value="NZ_CAUZLM010000008.1"/>
</dbReference>
<evidence type="ECO:0000259" key="1">
    <source>
        <dbReference type="Pfam" id="PF06114"/>
    </source>
</evidence>
<organism evidence="2 3">
    <name type="scientific">Fructobacillus evanidus</name>
    <dbReference type="NCBI Taxonomy" id="3064281"/>
    <lineage>
        <taxon>Bacteria</taxon>
        <taxon>Bacillati</taxon>
        <taxon>Bacillota</taxon>
        <taxon>Bacilli</taxon>
        <taxon>Lactobacillales</taxon>
        <taxon>Lactobacillaceae</taxon>
        <taxon>Fructobacillus</taxon>
    </lineage>
</organism>
<accession>A0ABN9Z085</accession>
<dbReference type="InterPro" id="IPR010359">
    <property type="entry name" value="IrrE_HExxH"/>
</dbReference>
<sequence>MNYDEFKETYELINRKFEKLQEEVASYKGVTIPYLYYTDFVDYAMNKLGIKFQNTSMPDELADKMSGMLIVANGKKKVVVNKKTHPNRQHFTLMHELSHALLHADLNKSQSFSDLLDDNSYSEDEQLDEAEANIGAGILMANDMALHHAIIDNYNFYNFARNVGMSSSALYFRTRQFLSANFGMNINGYDTIKLTNLCEKYGFGIILEKIGESYRGFFDRRMEERGEKFCDLTILEFNNPYFQRPSWLLQNMS</sequence>
<dbReference type="PANTHER" id="PTHR43236">
    <property type="entry name" value="ANTITOXIN HIGA1"/>
    <property type="match status" value="1"/>
</dbReference>
<name>A0ABN9Z085_9LACO</name>
<feature type="domain" description="IrrE N-terminal-like" evidence="1">
    <location>
        <begin position="48"/>
        <end position="173"/>
    </location>
</feature>
<protein>
    <submittedName>
        <fullName evidence="2">M78 family (ImmA)</fullName>
    </submittedName>
</protein>
<dbReference type="Proteomes" id="UP001314166">
    <property type="component" value="Unassembled WGS sequence"/>
</dbReference>
<gene>
    <name evidence="2" type="ORF">R55214_HHFBAMCI_01668</name>
</gene>
<keyword evidence="3" id="KW-1185">Reference proteome</keyword>
<dbReference type="EMBL" id="CAUZMB010000019">
    <property type="protein sequence ID" value="CAK1255235.1"/>
    <property type="molecule type" value="Genomic_DNA"/>
</dbReference>
<dbReference type="PANTHER" id="PTHR43236:SF1">
    <property type="entry name" value="BLL7220 PROTEIN"/>
    <property type="match status" value="1"/>
</dbReference>
<dbReference type="InterPro" id="IPR052345">
    <property type="entry name" value="Rad_response_metalloprotease"/>
</dbReference>
<evidence type="ECO:0000313" key="2">
    <source>
        <dbReference type="EMBL" id="CAK1255235.1"/>
    </source>
</evidence>